<evidence type="ECO:0000313" key="1">
    <source>
        <dbReference type="Proteomes" id="UP000046395"/>
    </source>
</evidence>
<accession>A0A5S6R1C3</accession>
<name>A0A5S6R1C3_TRIMR</name>
<proteinExistence type="predicted"/>
<dbReference type="WBParaSite" id="TMUE_3000013099.1">
    <property type="protein sequence ID" value="TMUE_3000013099.1"/>
    <property type="gene ID" value="WBGene00285161"/>
</dbReference>
<reference evidence="2" key="1">
    <citation type="submission" date="2019-12" db="UniProtKB">
        <authorList>
            <consortium name="WormBaseParasite"/>
        </authorList>
    </citation>
    <scope>IDENTIFICATION</scope>
</reference>
<dbReference type="AlphaFoldDB" id="A0A5S6R1C3"/>
<evidence type="ECO:0000313" key="2">
    <source>
        <dbReference type="WBParaSite" id="TMUE_3000013099.1"/>
    </source>
</evidence>
<protein>
    <submittedName>
        <fullName evidence="2">Uncharacterized protein</fullName>
    </submittedName>
</protein>
<sequence>MKSRFQISNDKTEHENGDIFSDTTLMTAICQARKVQPRRNAAKDCSSVDLIAERIQNVILLPIRWMGRSLNGNEHILLPFISKLEKFHLKPHIPCSMKYEQEPGWMSRRPAWRVAMHYFLLFVHCCKLQLS</sequence>
<keyword evidence="1" id="KW-1185">Reference proteome</keyword>
<dbReference type="Proteomes" id="UP000046395">
    <property type="component" value="Unassembled WGS sequence"/>
</dbReference>
<organism evidence="1 2">
    <name type="scientific">Trichuris muris</name>
    <name type="common">Mouse whipworm</name>
    <dbReference type="NCBI Taxonomy" id="70415"/>
    <lineage>
        <taxon>Eukaryota</taxon>
        <taxon>Metazoa</taxon>
        <taxon>Ecdysozoa</taxon>
        <taxon>Nematoda</taxon>
        <taxon>Enoplea</taxon>
        <taxon>Dorylaimia</taxon>
        <taxon>Trichinellida</taxon>
        <taxon>Trichuridae</taxon>
        <taxon>Trichuris</taxon>
    </lineage>
</organism>